<dbReference type="EMBL" id="CP090172">
    <property type="protein sequence ID" value="UJO22832.1"/>
    <property type="molecule type" value="Genomic_DNA"/>
</dbReference>
<keyword evidence="3" id="KW-1185">Reference proteome</keyword>
<feature type="region of interest" description="Disordered" evidence="1">
    <location>
        <begin position="352"/>
        <end position="650"/>
    </location>
</feature>
<feature type="compositionally biased region" description="Polar residues" evidence="1">
    <location>
        <begin position="191"/>
        <end position="209"/>
    </location>
</feature>
<feature type="region of interest" description="Disordered" evidence="1">
    <location>
        <begin position="178"/>
        <end position="325"/>
    </location>
</feature>
<dbReference type="Proteomes" id="UP000756132">
    <property type="component" value="Chromosome 10"/>
</dbReference>
<feature type="compositionally biased region" description="Low complexity" evidence="1">
    <location>
        <begin position="58"/>
        <end position="68"/>
    </location>
</feature>
<feature type="compositionally biased region" description="Basic and acidic residues" evidence="1">
    <location>
        <begin position="73"/>
        <end position="89"/>
    </location>
</feature>
<name>A0A9Q8PI39_PASFU</name>
<feature type="compositionally biased region" description="Pro residues" evidence="1">
    <location>
        <begin position="495"/>
        <end position="508"/>
    </location>
</feature>
<sequence length="754" mass="82457">MIQQSSPPDAQPPFPYNFGQSPSTRRHSSAPRTDSTLDSMEELGYDQVMAELDDFYGSSPLSLSPAAPYDSNNNKHTDLKRNSKGHEMLLDAPLSPVEIPATRAALPDHELRESPELAELQSNPWTEKPQGPQEFDLPDALPMAVAEDIPEEDTLKLTPQPPDLSFLIHTTLSPGVSQVIRNSHEQELSELPQTLQDQSPILENTQNIPDASCPEPEPEQETSAFIVDGKAADEPPVESAESWPSSSPPSEPTSQEEQQPTDNVQENHVAPMRSELELPNINRVYAVPRLEDETQVTPGASLPRNAELPGLGEQETLPSLHNFEYSGSAPQLPTYVPSNMMLQAASEVLPPHATPIAASSSHRSELHAEMRAEEDAASSPIRPAPVSAFRDRLNSTPGQLAQSSPSLEWSLDRYGNILFEEEESDEESGTELPKPKETSPEDSAIEVAKAPPRRRIQPSKVRVDPNKPHWAQLKKPVAKKPPPRIKQVPVQRTVPSPPAPGFRFPPAPTVSTRASAAPNGEPRPTRSIKLEETGSSLSDSSSRSPSPPADDRASIPYGHHAAPFPPSRPPQPPQYTRAPSARLQLQQKPRPKPAKTRKPHQNLLASMVPPEFDNTGGSFVEKALHENEVTMDGSPPPPGQQGKVSRKRAYAPEDDEIAYDEEGHIITAPRRPVRVPVPVPAPKRVKTEVKPRVQPKAPMNKELMSIVGATVMADMQPNSPRKTRNQKREMDAVAPNASAAAKRRHTKQGKLIAG</sequence>
<dbReference type="AlphaFoldDB" id="A0A9Q8PI39"/>
<dbReference type="GeneID" id="71991828"/>
<feature type="compositionally biased region" description="Acidic residues" evidence="1">
    <location>
        <begin position="419"/>
        <end position="429"/>
    </location>
</feature>
<dbReference type="RefSeq" id="XP_047767198.1">
    <property type="nucleotide sequence ID" value="XM_047911098.1"/>
</dbReference>
<feature type="region of interest" description="Disordered" evidence="1">
    <location>
        <begin position="1"/>
        <end position="37"/>
    </location>
</feature>
<reference evidence="2" key="1">
    <citation type="submission" date="2021-12" db="EMBL/GenBank/DDBJ databases">
        <authorList>
            <person name="Zaccaron A."/>
            <person name="Stergiopoulos I."/>
        </authorList>
    </citation>
    <scope>NUCLEOTIDE SEQUENCE</scope>
    <source>
        <strain evidence="2">Race5_Kim</strain>
    </source>
</reference>
<feature type="compositionally biased region" description="Polar residues" evidence="1">
    <location>
        <begin position="394"/>
        <end position="407"/>
    </location>
</feature>
<evidence type="ECO:0000313" key="2">
    <source>
        <dbReference type="EMBL" id="UJO22832.1"/>
    </source>
</evidence>
<evidence type="ECO:0000313" key="3">
    <source>
        <dbReference type="Proteomes" id="UP000756132"/>
    </source>
</evidence>
<accession>A0A9Q8PI39</accession>
<feature type="compositionally biased region" description="Pro residues" evidence="1">
    <location>
        <begin position="563"/>
        <end position="573"/>
    </location>
</feature>
<feature type="compositionally biased region" description="Basic residues" evidence="1">
    <location>
        <begin position="589"/>
        <end position="600"/>
    </location>
</feature>
<gene>
    <name evidence="2" type="ORF">CLAFUR5_11950</name>
</gene>
<feature type="compositionally biased region" description="Low complexity" evidence="1">
    <location>
        <begin position="535"/>
        <end position="544"/>
    </location>
</feature>
<protein>
    <submittedName>
        <fullName evidence="2">Uncharacterized protein</fullName>
    </submittedName>
</protein>
<feature type="region of interest" description="Disordered" evidence="1">
    <location>
        <begin position="56"/>
        <end position="93"/>
    </location>
</feature>
<feature type="compositionally biased region" description="Basic and acidic residues" evidence="1">
    <location>
        <begin position="362"/>
        <end position="374"/>
    </location>
</feature>
<dbReference type="KEGG" id="ffu:CLAFUR5_11950"/>
<evidence type="ECO:0000256" key="1">
    <source>
        <dbReference type="SAM" id="MobiDB-lite"/>
    </source>
</evidence>
<reference evidence="2" key="2">
    <citation type="journal article" date="2022" name="Microb. Genom.">
        <title>A chromosome-scale genome assembly of the tomato pathogen Cladosporium fulvum reveals a compartmentalized genome architecture and the presence of a dispensable chromosome.</title>
        <authorList>
            <person name="Zaccaron A.Z."/>
            <person name="Chen L.H."/>
            <person name="Samaras A."/>
            <person name="Stergiopoulos I."/>
        </authorList>
    </citation>
    <scope>NUCLEOTIDE SEQUENCE</scope>
    <source>
        <strain evidence="2">Race5_Kim</strain>
    </source>
</reference>
<feature type="region of interest" description="Disordered" evidence="1">
    <location>
        <begin position="712"/>
        <end position="754"/>
    </location>
</feature>
<organism evidence="2 3">
    <name type="scientific">Passalora fulva</name>
    <name type="common">Tomato leaf mold</name>
    <name type="synonym">Cladosporium fulvum</name>
    <dbReference type="NCBI Taxonomy" id="5499"/>
    <lineage>
        <taxon>Eukaryota</taxon>
        <taxon>Fungi</taxon>
        <taxon>Dikarya</taxon>
        <taxon>Ascomycota</taxon>
        <taxon>Pezizomycotina</taxon>
        <taxon>Dothideomycetes</taxon>
        <taxon>Dothideomycetidae</taxon>
        <taxon>Mycosphaerellales</taxon>
        <taxon>Mycosphaerellaceae</taxon>
        <taxon>Fulvia</taxon>
    </lineage>
</organism>
<proteinExistence type="predicted"/>
<feature type="region of interest" description="Disordered" evidence="1">
    <location>
        <begin position="107"/>
        <end position="137"/>
    </location>
</feature>